<dbReference type="Gene3D" id="1.10.645.10">
    <property type="entry name" value="Cytochrome-c3 Hydrogenase, chain B"/>
    <property type="match status" value="1"/>
</dbReference>
<sequence length="31" mass="3586">EANKSKSIKEKQHLLEMLIRAYDPCITCSVH</sequence>
<dbReference type="AlphaFoldDB" id="A0A0G0PEX3"/>
<dbReference type="SUPFAM" id="SSF56762">
    <property type="entry name" value="HydB/Nqo4-like"/>
    <property type="match status" value="1"/>
</dbReference>
<reference evidence="1 2" key="1">
    <citation type="journal article" date="2015" name="Nature">
        <title>rRNA introns, odd ribosomes, and small enigmatic genomes across a large radiation of phyla.</title>
        <authorList>
            <person name="Brown C.T."/>
            <person name="Hug L.A."/>
            <person name="Thomas B.C."/>
            <person name="Sharon I."/>
            <person name="Castelle C.J."/>
            <person name="Singh A."/>
            <person name="Wilkins M.J."/>
            <person name="Williams K.H."/>
            <person name="Banfield J.F."/>
        </authorList>
    </citation>
    <scope>NUCLEOTIDE SEQUENCE [LARGE SCALE GENOMIC DNA]</scope>
</reference>
<comment type="caution">
    <text evidence="1">The sequence shown here is derived from an EMBL/GenBank/DDBJ whole genome shotgun (WGS) entry which is preliminary data.</text>
</comment>
<dbReference type="EMBL" id="LBVO01000046">
    <property type="protein sequence ID" value="KKQ87836.1"/>
    <property type="molecule type" value="Genomic_DNA"/>
</dbReference>
<evidence type="ECO:0008006" key="3">
    <source>
        <dbReference type="Google" id="ProtNLM"/>
    </source>
</evidence>
<dbReference type="Proteomes" id="UP000033934">
    <property type="component" value="Unassembled WGS sequence"/>
</dbReference>
<organism evidence="1 2">
    <name type="scientific">Berkelbacteria bacterium GW2011_GWA2_38_9</name>
    <dbReference type="NCBI Taxonomy" id="1618334"/>
    <lineage>
        <taxon>Bacteria</taxon>
        <taxon>Candidatus Berkelbacteria</taxon>
    </lineage>
</organism>
<dbReference type="InterPro" id="IPR029014">
    <property type="entry name" value="NiFe-Hase_large"/>
</dbReference>
<evidence type="ECO:0000313" key="1">
    <source>
        <dbReference type="EMBL" id="KKQ87836.1"/>
    </source>
</evidence>
<protein>
    <recommendedName>
        <fullName evidence="3">Nickel-dependent hydrogenase large subunit</fullName>
    </recommendedName>
</protein>
<name>A0A0G0PEX3_9BACT</name>
<accession>A0A0G0PEX3</accession>
<evidence type="ECO:0000313" key="2">
    <source>
        <dbReference type="Proteomes" id="UP000033934"/>
    </source>
</evidence>
<gene>
    <name evidence="1" type="ORF">UT11_C0046G0001</name>
</gene>
<proteinExistence type="predicted"/>
<feature type="non-terminal residue" evidence="1">
    <location>
        <position position="1"/>
    </location>
</feature>